<name>A0A6C0QZC2_9BACL</name>
<geneLocation type="plasmid" evidence="1 2">
    <name>unnamed1</name>
</geneLocation>
<sequence length="182" mass="21749">MLNAIHEYDIENVNEMTEEEKERFRVTDTQSLNWVLRKMKALEIKKKDVNETAQSEIEYVKQWEKKEIESIDRHLEFFQSMIGEYAVKMREEDPEFKVKTPHGTVKFAKKQSKWYYKEDILVSYLKANQLEQFIRVKEEPNKVEIKKTFNVKNGKVYDPDGQQVEGINVEQLPDELSIKLEI</sequence>
<accession>A0A6C0QZC2</accession>
<evidence type="ECO:0000313" key="2">
    <source>
        <dbReference type="Proteomes" id="UP000464330"/>
    </source>
</evidence>
<gene>
    <name evidence="1" type="ORF">ERICV_05065</name>
</gene>
<evidence type="ECO:0000313" key="1">
    <source>
        <dbReference type="EMBL" id="QHZ54049.1"/>
    </source>
</evidence>
<protein>
    <submittedName>
        <fullName evidence="1">Mu-like prophage host-nuclease inhibitor protein Gam</fullName>
    </submittedName>
</protein>
<dbReference type="RefSeq" id="WP_172423986.1">
    <property type="nucleotide sequence ID" value="NZ_CP019718.1"/>
</dbReference>
<dbReference type="EMBL" id="CP019718">
    <property type="protein sequence ID" value="QHZ54049.1"/>
    <property type="molecule type" value="Genomic_DNA"/>
</dbReference>
<reference evidence="1 2" key="1">
    <citation type="journal article" date="2020" name="Int. J. Med. Microbiol.">
        <title>Discovery of Paenibacillus larvae ERIC V: Phenotypic and genomic comparison to genotypes ERIC I-IV reveal different inventories of virulence factors which correlate with epidemiological prevalences of American Foulbrood.</title>
        <authorList>
            <person name="Beims H."/>
            <person name="Bunk B."/>
            <person name="Erler S."/>
            <person name="Mohr K.I."/>
            <person name="Sproer C."/>
            <person name="Pradella S."/>
            <person name="Gunther G."/>
            <person name="Rohde M."/>
            <person name="von der Ohe W."/>
            <person name="Steinert M."/>
        </authorList>
    </citation>
    <scope>NUCLEOTIDE SEQUENCE [LARGE SCALE GENOMIC DNA]</scope>
    <source>
        <strain evidence="1">Eric_V</strain>
        <plasmid evidence="1">unnamed1</plasmid>
    </source>
</reference>
<dbReference type="Pfam" id="PF07352">
    <property type="entry name" value="Phage_Mu_Gam"/>
    <property type="match status" value="1"/>
</dbReference>
<dbReference type="AlphaFoldDB" id="A0A6C0QZC2"/>
<keyword evidence="1" id="KW-0614">Plasmid</keyword>
<proteinExistence type="predicted"/>
<dbReference type="GO" id="GO:0003690">
    <property type="term" value="F:double-stranded DNA binding"/>
    <property type="evidence" value="ECO:0007669"/>
    <property type="project" value="InterPro"/>
</dbReference>
<dbReference type="InterPro" id="IPR009951">
    <property type="entry name" value="Host-nuc_inhib_Gam"/>
</dbReference>
<dbReference type="SUPFAM" id="SSF161266">
    <property type="entry name" value="Gam-like"/>
    <property type="match status" value="1"/>
</dbReference>
<organism evidence="1 2">
    <name type="scientific">Paenibacillus larvae subsp. larvae</name>
    <dbReference type="NCBI Taxonomy" id="147375"/>
    <lineage>
        <taxon>Bacteria</taxon>
        <taxon>Bacillati</taxon>
        <taxon>Bacillota</taxon>
        <taxon>Bacilli</taxon>
        <taxon>Bacillales</taxon>
        <taxon>Paenibacillaceae</taxon>
        <taxon>Paenibacillus</taxon>
    </lineage>
</organism>
<dbReference type="GO" id="GO:0042262">
    <property type="term" value="P:DNA protection"/>
    <property type="evidence" value="ECO:0007669"/>
    <property type="project" value="InterPro"/>
</dbReference>
<dbReference type="Proteomes" id="UP000464330">
    <property type="component" value="Plasmid unnamed1"/>
</dbReference>